<sequence>MAHALLVIDDQRRRMGPGRFGSGRQGVGGIGHGRQTAGSAWAAAL</sequence>
<name>A0A059KNX3_9BURK</name>
<dbReference type="EMBL" id="AZRA01000039">
    <property type="protein sequence ID" value="KDB52828.1"/>
    <property type="molecule type" value="Genomic_DNA"/>
</dbReference>
<gene>
    <name evidence="2" type="ORF">X805_15620</name>
</gene>
<keyword evidence="3" id="KW-1185">Reference proteome</keyword>
<dbReference type="AlphaFoldDB" id="A0A059KNX3"/>
<reference evidence="2 3" key="1">
    <citation type="journal article" date="2014" name="FEMS Microbiol. Ecol.">
        <title>Sphaerotilus natans encrusted with nanoball-shaped Fe(III) oxide minerals formed by nitrate-reducing mixotrophic Fe(II) oxidation.</title>
        <authorList>
            <person name="Park S."/>
            <person name="Kim D.H."/>
            <person name="Lee J.H."/>
            <person name="Hur H.G."/>
        </authorList>
    </citation>
    <scope>NUCLEOTIDE SEQUENCE [LARGE SCALE GENOMIC DNA]</scope>
    <source>
        <strain evidence="2 3">DSM 6575</strain>
    </source>
</reference>
<protein>
    <submittedName>
        <fullName evidence="2">Uncharacterized protein</fullName>
    </submittedName>
</protein>
<comment type="caution">
    <text evidence="2">The sequence shown here is derived from an EMBL/GenBank/DDBJ whole genome shotgun (WGS) entry which is preliminary data.</text>
</comment>
<evidence type="ECO:0000256" key="1">
    <source>
        <dbReference type="SAM" id="MobiDB-lite"/>
    </source>
</evidence>
<dbReference type="Proteomes" id="UP000026714">
    <property type="component" value="Unassembled WGS sequence"/>
</dbReference>
<evidence type="ECO:0000313" key="3">
    <source>
        <dbReference type="Proteomes" id="UP000026714"/>
    </source>
</evidence>
<feature type="region of interest" description="Disordered" evidence="1">
    <location>
        <begin position="15"/>
        <end position="45"/>
    </location>
</feature>
<organism evidence="2 3">
    <name type="scientific">Sphaerotilus natans subsp. natans DSM 6575</name>
    <dbReference type="NCBI Taxonomy" id="1286631"/>
    <lineage>
        <taxon>Bacteria</taxon>
        <taxon>Pseudomonadati</taxon>
        <taxon>Pseudomonadota</taxon>
        <taxon>Betaproteobacteria</taxon>
        <taxon>Burkholderiales</taxon>
        <taxon>Sphaerotilaceae</taxon>
        <taxon>Sphaerotilus</taxon>
    </lineage>
</organism>
<accession>A0A059KNX3</accession>
<feature type="compositionally biased region" description="Gly residues" evidence="1">
    <location>
        <begin position="18"/>
        <end position="32"/>
    </location>
</feature>
<proteinExistence type="predicted"/>
<evidence type="ECO:0000313" key="2">
    <source>
        <dbReference type="EMBL" id="KDB52828.1"/>
    </source>
</evidence>